<proteinExistence type="predicted"/>
<sequence>MCGVYRTFTSSATSIACFAFTHRTTLHLPYSAPHRFMHRHKFSDLDAQLFRQKYTGAKSAHYIFSPPPPLLLSSERGSPIGEYLSVTLTNLFLYIYHG</sequence>
<evidence type="ECO:0000313" key="1">
    <source>
        <dbReference type="EMBL" id="SBT49928.1"/>
    </source>
</evidence>
<dbReference type="PROSITE" id="PS51257">
    <property type="entry name" value="PROKAR_LIPOPROTEIN"/>
    <property type="match status" value="1"/>
</dbReference>
<accession>A0A1A9A153</accession>
<evidence type="ECO:0000313" key="2">
    <source>
        <dbReference type="Proteomes" id="UP000078550"/>
    </source>
</evidence>
<protein>
    <submittedName>
        <fullName evidence="1">Uncharacterized protein</fullName>
    </submittedName>
</protein>
<organism evidence="1 2">
    <name type="scientific">Plasmodium ovale wallikeri</name>
    <dbReference type="NCBI Taxonomy" id="864142"/>
    <lineage>
        <taxon>Eukaryota</taxon>
        <taxon>Sar</taxon>
        <taxon>Alveolata</taxon>
        <taxon>Apicomplexa</taxon>
        <taxon>Aconoidasida</taxon>
        <taxon>Haemosporida</taxon>
        <taxon>Plasmodiidae</taxon>
        <taxon>Plasmodium</taxon>
        <taxon>Plasmodium (Plasmodium)</taxon>
    </lineage>
</organism>
<dbReference type="AlphaFoldDB" id="A0A1A9A153"/>
<gene>
    <name evidence="1" type="ORF">POVWA2_059130</name>
</gene>
<reference evidence="2" key="1">
    <citation type="submission" date="2016-05" db="EMBL/GenBank/DDBJ databases">
        <authorList>
            <person name="Naeem Raeece"/>
        </authorList>
    </citation>
    <scope>NUCLEOTIDE SEQUENCE [LARGE SCALE GENOMIC DNA]</scope>
</reference>
<dbReference type="EMBL" id="FLRE01000198">
    <property type="protein sequence ID" value="SBT49928.1"/>
    <property type="molecule type" value="Genomic_DNA"/>
</dbReference>
<dbReference type="Proteomes" id="UP000078550">
    <property type="component" value="Unassembled WGS sequence"/>
</dbReference>
<name>A0A1A9A153_PLAOA</name>